<dbReference type="SUPFAM" id="SSF48452">
    <property type="entry name" value="TPR-like"/>
    <property type="match status" value="1"/>
</dbReference>
<dbReference type="SUPFAM" id="SSF103107">
    <property type="entry name" value="Hypothetical protein c14orf129, hspc210"/>
    <property type="match status" value="1"/>
</dbReference>
<dbReference type="Pfam" id="PF13236">
    <property type="entry name" value="CLU"/>
    <property type="match status" value="2"/>
</dbReference>
<dbReference type="PANTHER" id="PTHR12601">
    <property type="entry name" value="EUKARYOTIC TRANSLATION INITIATION FACTOR 3 SUBUNIT EIF-3"/>
    <property type="match status" value="1"/>
</dbReference>
<evidence type="ECO:0000256" key="2">
    <source>
        <dbReference type="SAM" id="MobiDB-lite"/>
    </source>
</evidence>
<dbReference type="EMBL" id="JADWDJ010000005">
    <property type="protein sequence ID" value="KAG5280944.1"/>
    <property type="molecule type" value="Genomic_DNA"/>
</dbReference>
<dbReference type="GO" id="GO:0005737">
    <property type="term" value="C:cytoplasm"/>
    <property type="evidence" value="ECO:0007669"/>
    <property type="project" value="TreeGrafter"/>
</dbReference>
<accession>A0AAV6H2U0</accession>
<sequence>MKDNGKKGGRGQGVPDGQAATNGKNAAEVKQEDDGSFSVKIQGPGVEPFELQVHGFWLVQDVVLAALGRDEVAPRTSLSLALSGVMLDPLMPLQQVKGLKPGATLRLVEEPYSPRSARAHLARVQDLLRAAGPHDSLKDGRSPSILSTLTHTHTTDAPPAGHSSKSQKRPASNTKTDQPGQETGPPEYILPGAAERPPLATLLPADPHSEVPSCLLDLSLSCWNPPPGPRKLQGDFLYITVHTREGRHYDISSCPRGFFLNRSTAEVFDPRPSTSSSVCHCLTDLLSQISSEFKQNLTALRNRNQRPAEEALASPYRVLSWLGPASATRSHRHTYSSPLAIQEHIIPETPDWNEELQAARDLPQRSLEERLQRDRAIQQVNSAFVWAATQGAETVIDGCVDPINGAMDEPAFLWSGVFLSQGGAAAAHLGGERGKRAAQRLELRAVQAYSQLEGDLQGLHTLPTAVVDYRGEALGAPGPVGQGPVPTEARRHWPHGHQVPLFTSVDAQGLLGADGRYYVLDVFRTMPADANYQPAEEDQNGEGDGKAEGVQAAATSDLKEPCRFPHALCRLRPELVKAFIQHKNIQFTQRVRERMEENGGVEECVKPGDPRGAEAVRGACKDVGSISDIIFEMRFNPNVFTPGVEFASSETAAIELQKKMLKEAGSFILTHQIPALLEDCLHCHEMPIDSAALCRVLHERGINLRYLGQLTTAINKSGDKDRLRHIRRLAYVEIVLRSAKRLFNNFLQSVEVSSLSAAVSHFLCCLLLPHHGSASAGEEPKKRSRRRGRGGGGASDSTAWSTLSGNELWSLIGQDAKATYGLTEGLGTNADHLVEQYGVQKMSLLREFCLKTGVQLRLRDYVLDNRNKAPIGPDDVYNILPVVKHLTMTTQDASRLFRAAQGYLQKGQLDRGYEQLKEAAYLFGRVCDDLHPEACSCLSLLAKAAYLQGRPTEARSVQLRVVVISERVLGFDHPNTIKQYALLAVYVYCGGEVALAQRCLYRARLLMLLVHGEDHPYIATLDSSLGLVLQGPQSIQYLQNALKINSSFRGDMDVKTALNHHLLAQKMCVAGDYRAAMTHEREAQTVFKNKCGEDHPQTKCSADFLTAITQQAVRVERSLRQGGSELSDFTTPETLAPSTDTTLEQLALVNGILKTSYRYEKLLQMKEKLREKKALEEATETKSETPETANGQPEEQSANDGEVAEGETTPSPDERANGQLNSTANAESPILNGNCSASDTDEEGGATRNEDLSKLTNGEVHSTAANNQSEEAEPKVNGVSGSHEEEDNTKDGALTAVSKSGSKVGVSVVTDSQSEATMINGRDSIMANGEVTPALQNSE</sequence>
<evidence type="ECO:0000313" key="4">
    <source>
        <dbReference type="EMBL" id="KAG5280944.1"/>
    </source>
</evidence>
<feature type="domain" description="Clu" evidence="3">
    <location>
        <begin position="329"/>
        <end position="575"/>
    </location>
</feature>
<protein>
    <recommendedName>
        <fullName evidence="3">Clu domain-containing protein</fullName>
    </recommendedName>
</protein>
<evidence type="ECO:0000313" key="5">
    <source>
        <dbReference type="Proteomes" id="UP000823561"/>
    </source>
</evidence>
<gene>
    <name evidence="4" type="ORF">AALO_G00065730</name>
</gene>
<dbReference type="InterPro" id="IPR025697">
    <property type="entry name" value="CLU_dom"/>
</dbReference>
<feature type="region of interest" description="Disordered" evidence="2">
    <location>
        <begin position="1174"/>
        <end position="1339"/>
    </location>
</feature>
<feature type="region of interest" description="Disordered" evidence="2">
    <location>
        <begin position="773"/>
        <end position="799"/>
    </location>
</feature>
<dbReference type="Pfam" id="PF13374">
    <property type="entry name" value="TPR_10"/>
    <property type="match status" value="1"/>
</dbReference>
<evidence type="ECO:0000259" key="3">
    <source>
        <dbReference type="PROSITE" id="PS51823"/>
    </source>
</evidence>
<organism evidence="4 5">
    <name type="scientific">Alosa alosa</name>
    <name type="common">allis shad</name>
    <dbReference type="NCBI Taxonomy" id="278164"/>
    <lineage>
        <taxon>Eukaryota</taxon>
        <taxon>Metazoa</taxon>
        <taxon>Chordata</taxon>
        <taxon>Craniata</taxon>
        <taxon>Vertebrata</taxon>
        <taxon>Euteleostomi</taxon>
        <taxon>Actinopterygii</taxon>
        <taxon>Neopterygii</taxon>
        <taxon>Teleostei</taxon>
        <taxon>Clupei</taxon>
        <taxon>Clupeiformes</taxon>
        <taxon>Clupeoidei</taxon>
        <taxon>Clupeidae</taxon>
        <taxon>Alosa</taxon>
    </lineage>
</organism>
<feature type="compositionally biased region" description="Polar residues" evidence="2">
    <location>
        <begin position="169"/>
        <end position="181"/>
    </location>
</feature>
<feature type="compositionally biased region" description="Low complexity" evidence="2">
    <location>
        <begin position="1297"/>
        <end position="1309"/>
    </location>
</feature>
<feature type="compositionally biased region" description="Polar residues" evidence="2">
    <location>
        <begin position="1254"/>
        <end position="1269"/>
    </location>
</feature>
<keyword evidence="1" id="KW-0963">Cytoplasm</keyword>
<proteinExistence type="predicted"/>
<dbReference type="GO" id="GO:0048312">
    <property type="term" value="P:intracellular distribution of mitochondria"/>
    <property type="evidence" value="ECO:0007669"/>
    <property type="project" value="TreeGrafter"/>
</dbReference>
<dbReference type="Proteomes" id="UP000823561">
    <property type="component" value="Chromosome 5"/>
</dbReference>
<name>A0AAV6H2U0_9TELE</name>
<dbReference type="PROSITE" id="PS51823">
    <property type="entry name" value="CLU"/>
    <property type="match status" value="1"/>
</dbReference>
<dbReference type="Pfam" id="PF12807">
    <property type="entry name" value="eIF3_p135"/>
    <property type="match status" value="1"/>
</dbReference>
<dbReference type="CDD" id="cd15466">
    <property type="entry name" value="CLU-central"/>
    <property type="match status" value="1"/>
</dbReference>
<dbReference type="InterPro" id="IPR027523">
    <property type="entry name" value="CLU_prot"/>
</dbReference>
<feature type="compositionally biased region" description="Polar residues" evidence="2">
    <location>
        <begin position="1218"/>
        <end position="1238"/>
    </location>
</feature>
<comment type="caution">
    <text evidence="4">The sequence shown here is derived from an EMBL/GenBank/DDBJ whole genome shotgun (WGS) entry which is preliminary data.</text>
</comment>
<feature type="region of interest" description="Disordered" evidence="2">
    <location>
        <begin position="132"/>
        <end position="193"/>
    </location>
</feature>
<dbReference type="GO" id="GO:0003729">
    <property type="term" value="F:mRNA binding"/>
    <property type="evidence" value="ECO:0007669"/>
    <property type="project" value="TreeGrafter"/>
</dbReference>
<dbReference type="InterPro" id="IPR023231">
    <property type="entry name" value="GSKIP_dom_sf"/>
</dbReference>
<dbReference type="Gene3D" id="1.25.40.10">
    <property type="entry name" value="Tetratricopeptide repeat domain"/>
    <property type="match status" value="2"/>
</dbReference>
<dbReference type="InterPro" id="IPR011990">
    <property type="entry name" value="TPR-like_helical_dom_sf"/>
</dbReference>
<feature type="compositionally biased region" description="Polar residues" evidence="2">
    <location>
        <begin position="1186"/>
        <end position="1199"/>
    </location>
</feature>
<keyword evidence="5" id="KW-1185">Reference proteome</keyword>
<reference evidence="4" key="1">
    <citation type="submission" date="2020-10" db="EMBL/GenBank/DDBJ databases">
        <title>Chromosome-scale genome assembly of the Allis shad, Alosa alosa.</title>
        <authorList>
            <person name="Margot Z."/>
            <person name="Christophe K."/>
            <person name="Cabau C."/>
            <person name="Louis A."/>
            <person name="Berthelot C."/>
            <person name="Parey E."/>
            <person name="Roest Crollius H."/>
            <person name="Montfort J."/>
            <person name="Robinson-Rechavi M."/>
            <person name="Bucao C."/>
            <person name="Bouchez O."/>
            <person name="Gislard M."/>
            <person name="Lluch J."/>
            <person name="Milhes M."/>
            <person name="Lampietro C."/>
            <person name="Lopez Roques C."/>
            <person name="Donnadieu C."/>
            <person name="Braasch I."/>
            <person name="Desvignes T."/>
            <person name="Postlethwait J."/>
            <person name="Bobe J."/>
            <person name="Guiguen Y."/>
        </authorList>
    </citation>
    <scope>NUCLEOTIDE SEQUENCE</scope>
    <source>
        <strain evidence="4">M-15738</strain>
        <tissue evidence="4">Blood</tissue>
    </source>
</reference>
<dbReference type="PANTHER" id="PTHR12601:SF41">
    <property type="entry name" value="CLUSTERED MITOCHONDRIA PROTEIN HOMOLOG"/>
    <property type="match status" value="1"/>
</dbReference>
<feature type="compositionally biased region" description="Basic and acidic residues" evidence="2">
    <location>
        <begin position="1174"/>
        <end position="1185"/>
    </location>
</feature>
<feature type="region of interest" description="Disordered" evidence="2">
    <location>
        <begin position="1"/>
        <end position="35"/>
    </location>
</feature>
<dbReference type="InterPro" id="IPR033646">
    <property type="entry name" value="CLU-central"/>
</dbReference>
<evidence type="ECO:0000256" key="1">
    <source>
        <dbReference type="ARBA" id="ARBA00022490"/>
    </source>
</evidence>